<dbReference type="Gene3D" id="1.10.10.10">
    <property type="entry name" value="Winged helix-like DNA-binding domain superfamily/Winged helix DNA-binding domain"/>
    <property type="match status" value="1"/>
</dbReference>
<dbReference type="SUPFAM" id="SSF46785">
    <property type="entry name" value="Winged helix' DNA-binding domain"/>
    <property type="match status" value="1"/>
</dbReference>
<dbReference type="PANTHER" id="PTHR30118:SF15">
    <property type="entry name" value="TRANSCRIPTIONAL REGULATORY PROTEIN"/>
    <property type="match status" value="1"/>
</dbReference>
<evidence type="ECO:0000313" key="6">
    <source>
        <dbReference type="EMBL" id="QXH43511.1"/>
    </source>
</evidence>
<evidence type="ECO:0000256" key="3">
    <source>
        <dbReference type="ARBA" id="ARBA00023125"/>
    </source>
</evidence>
<dbReference type="PANTHER" id="PTHR30118">
    <property type="entry name" value="HTH-TYPE TRANSCRIPTIONAL REGULATOR LEUO-RELATED"/>
    <property type="match status" value="1"/>
</dbReference>
<dbReference type="Pfam" id="PF00126">
    <property type="entry name" value="HTH_1"/>
    <property type="match status" value="1"/>
</dbReference>
<evidence type="ECO:0000259" key="5">
    <source>
        <dbReference type="PROSITE" id="PS50931"/>
    </source>
</evidence>
<name>A0ABX8MZ16_9PSED</name>
<keyword evidence="2" id="KW-0805">Transcription regulation</keyword>
<evidence type="ECO:0000256" key="1">
    <source>
        <dbReference type="ARBA" id="ARBA00009437"/>
    </source>
</evidence>
<gene>
    <name evidence="6" type="ORF">KSS89_15200</name>
</gene>
<accession>A0ABX8MZ16</accession>
<reference evidence="6" key="1">
    <citation type="submission" date="2021-06" db="EMBL/GenBank/DDBJ databases">
        <title>Updating the genus Pseudomonas: Description of 43 new species and partition of the Pseudomonas putida group.</title>
        <authorList>
            <person name="Girard L."/>
            <person name="Lood C."/>
            <person name="Vandamme P."/>
            <person name="Rokni-Zadeh H."/>
            <person name="van Noort V."/>
            <person name="Hofte M."/>
            <person name="Lavigne R."/>
            <person name="De Mot R."/>
        </authorList>
    </citation>
    <scope>NUCLEOTIDE SEQUENCE</scope>
    <source>
        <strain evidence="6">CMR12a</strain>
    </source>
</reference>
<organism evidence="6 7">
    <name type="scientific">Pseudomonas sessilinigenes</name>
    <dbReference type="NCBI Taxonomy" id="658629"/>
    <lineage>
        <taxon>Bacteria</taxon>
        <taxon>Pseudomonadati</taxon>
        <taxon>Pseudomonadota</taxon>
        <taxon>Gammaproteobacteria</taxon>
        <taxon>Pseudomonadales</taxon>
        <taxon>Pseudomonadaceae</taxon>
        <taxon>Pseudomonas</taxon>
    </lineage>
</organism>
<protein>
    <submittedName>
        <fullName evidence="6">LysR family transcriptional regulator</fullName>
    </submittedName>
</protein>
<proteinExistence type="inferred from homology"/>
<dbReference type="PRINTS" id="PR00039">
    <property type="entry name" value="HTHLYSR"/>
</dbReference>
<keyword evidence="7" id="KW-1185">Reference proteome</keyword>
<dbReference type="PROSITE" id="PS50931">
    <property type="entry name" value="HTH_LYSR"/>
    <property type="match status" value="1"/>
</dbReference>
<comment type="similarity">
    <text evidence="1">Belongs to the LysR transcriptional regulatory family.</text>
</comment>
<dbReference type="InterPro" id="IPR050389">
    <property type="entry name" value="LysR-type_TF"/>
</dbReference>
<dbReference type="EMBL" id="CP077074">
    <property type="protein sequence ID" value="QXH43511.1"/>
    <property type="molecule type" value="Genomic_DNA"/>
</dbReference>
<keyword evidence="3" id="KW-0238">DNA-binding</keyword>
<evidence type="ECO:0000313" key="7">
    <source>
        <dbReference type="Proteomes" id="UP000693952"/>
    </source>
</evidence>
<dbReference type="InterPro" id="IPR036390">
    <property type="entry name" value="WH_DNA-bd_sf"/>
</dbReference>
<evidence type="ECO:0000256" key="4">
    <source>
        <dbReference type="ARBA" id="ARBA00023163"/>
    </source>
</evidence>
<sequence length="111" mass="11959">MPPTSLDPCLLRSLDLNALVAFVAVYRERNVSRAAHCLGLTQPAVSNVLGKLRRRFNDPLFLRAGRQLAPTPLATRLAEDLQPALGALEAVLAGYPQAPSGEGGKFFQGYN</sequence>
<dbReference type="RefSeq" id="WP_068583331.1">
    <property type="nucleotide sequence ID" value="NZ_CP027706.1"/>
</dbReference>
<dbReference type="InterPro" id="IPR000847">
    <property type="entry name" value="LysR_HTH_N"/>
</dbReference>
<feature type="domain" description="HTH lysR-type" evidence="5">
    <location>
        <begin position="14"/>
        <end position="71"/>
    </location>
</feature>
<keyword evidence="4" id="KW-0804">Transcription</keyword>
<dbReference type="InterPro" id="IPR036388">
    <property type="entry name" value="WH-like_DNA-bd_sf"/>
</dbReference>
<dbReference type="Proteomes" id="UP000693952">
    <property type="component" value="Chromosome"/>
</dbReference>
<evidence type="ECO:0000256" key="2">
    <source>
        <dbReference type="ARBA" id="ARBA00023015"/>
    </source>
</evidence>